<organism evidence="1 2">
    <name type="scientific">Marinomonas primoryensis</name>
    <dbReference type="NCBI Taxonomy" id="178399"/>
    <lineage>
        <taxon>Bacteria</taxon>
        <taxon>Pseudomonadati</taxon>
        <taxon>Pseudomonadota</taxon>
        <taxon>Gammaproteobacteria</taxon>
        <taxon>Oceanospirillales</taxon>
        <taxon>Oceanospirillaceae</taxon>
        <taxon>Marinomonas</taxon>
    </lineage>
</organism>
<dbReference type="Proteomes" id="UP000509371">
    <property type="component" value="Chromosome"/>
</dbReference>
<reference evidence="1 2" key="1">
    <citation type="submission" date="2020-06" db="EMBL/GenBank/DDBJ databases">
        <authorList>
            <person name="Voronona O.L."/>
            <person name="Aksenova E.I."/>
            <person name="Kunda M.S."/>
            <person name="Semenov A.N."/>
            <person name="Ryzhova N."/>
        </authorList>
    </citation>
    <scope>NUCLEOTIDE SEQUENCE [LARGE SCALE GENOMIC DNA]</scope>
    <source>
        <strain evidence="1 2">MPKMM3633</strain>
    </source>
</reference>
<proteinExistence type="predicted"/>
<gene>
    <name evidence="1" type="ORF">MP3633_1604</name>
</gene>
<protein>
    <submittedName>
        <fullName evidence="1">Phosphoacceptor receiver domain-containing protein</fullName>
    </submittedName>
</protein>
<dbReference type="SUPFAM" id="SSF52172">
    <property type="entry name" value="CheY-like"/>
    <property type="match status" value="1"/>
</dbReference>
<dbReference type="Gene3D" id="3.40.50.2300">
    <property type="match status" value="1"/>
</dbReference>
<accession>A0A859CV56</accession>
<name>A0A859CV56_9GAMM</name>
<dbReference type="KEGG" id="mpri:MP3633_1604"/>
<dbReference type="InterPro" id="IPR011006">
    <property type="entry name" value="CheY-like_superfamily"/>
</dbReference>
<dbReference type="EMBL" id="CP054301">
    <property type="protein sequence ID" value="QKK80334.1"/>
    <property type="molecule type" value="Genomic_DNA"/>
</dbReference>
<evidence type="ECO:0000313" key="1">
    <source>
        <dbReference type="EMBL" id="QKK80334.1"/>
    </source>
</evidence>
<evidence type="ECO:0000313" key="2">
    <source>
        <dbReference type="Proteomes" id="UP000509371"/>
    </source>
</evidence>
<dbReference type="AlphaFoldDB" id="A0A859CV56"/>
<sequence length="66" mass="7764">MHLLLTGYSEIESIISAFNHGKIHQYIQKYWDNDEILLTIEQKLGHKEFAERNQITKGKNHIKSVL</sequence>